<evidence type="ECO:0000313" key="2">
    <source>
        <dbReference type="Proteomes" id="UP001164693"/>
    </source>
</evidence>
<dbReference type="Proteomes" id="UP001164693">
    <property type="component" value="Chromosome"/>
</dbReference>
<sequence length="161" mass="17540">MSYFAALLTRTGERWRASEVTLEDCETVTDIADVVLDVAGDVRLLVIEQDDEYAAIVRLDESETEPRAFLSYGHAADNYRLAAVIIEELDEIGEDELSDDEDAPPAHDSAPFGDADIVEDLGTPAGELLAMCAHEGMLPIDLLVHVCEKAGCAEAFDDLRV</sequence>
<evidence type="ECO:0000313" key="1">
    <source>
        <dbReference type="EMBL" id="WAX55165.1"/>
    </source>
</evidence>
<dbReference type="NCBIfam" id="TIGR03941">
    <property type="entry name" value="tRNA_deam_assoc"/>
    <property type="match status" value="1"/>
</dbReference>
<organism evidence="1 2">
    <name type="scientific">Jatrophihabitans cynanchi</name>
    <dbReference type="NCBI Taxonomy" id="2944128"/>
    <lineage>
        <taxon>Bacteria</taxon>
        <taxon>Bacillati</taxon>
        <taxon>Actinomycetota</taxon>
        <taxon>Actinomycetes</taxon>
        <taxon>Jatrophihabitantales</taxon>
        <taxon>Jatrophihabitantaceae</taxon>
        <taxon>Jatrophihabitans</taxon>
    </lineage>
</organism>
<protein>
    <submittedName>
        <fullName evidence="1">tRNA adenosine deaminase-associated protein</fullName>
    </submittedName>
</protein>
<keyword evidence="2" id="KW-1185">Reference proteome</keyword>
<gene>
    <name evidence="1" type="ORF">M6B22_11400</name>
</gene>
<dbReference type="EMBL" id="CP097463">
    <property type="protein sequence ID" value="WAX55165.1"/>
    <property type="molecule type" value="Genomic_DNA"/>
</dbReference>
<dbReference type="RefSeq" id="WP_269441668.1">
    <property type="nucleotide sequence ID" value="NZ_CP097463.1"/>
</dbReference>
<accession>A0ABY7JRH9</accession>
<reference evidence="1" key="1">
    <citation type="submission" date="2022-05" db="EMBL/GenBank/DDBJ databases">
        <title>Jatrophihabitans sp. SB3-54 whole genome sequence.</title>
        <authorList>
            <person name="Suh M.K."/>
            <person name="Eom M.K."/>
            <person name="Kim J.S."/>
            <person name="Kim H.S."/>
            <person name="Do H.E."/>
            <person name="Shin Y.K."/>
            <person name="Lee J.-S."/>
        </authorList>
    </citation>
    <scope>NUCLEOTIDE SEQUENCE</scope>
    <source>
        <strain evidence="1">SB3-54</strain>
    </source>
</reference>
<proteinExistence type="predicted"/>
<dbReference type="InterPro" id="IPR023869">
    <property type="entry name" value="tRNA_Adeno_NH3ase_assoc_put"/>
</dbReference>
<name>A0ABY7JRH9_9ACTN</name>